<evidence type="ECO:0000313" key="7">
    <source>
        <dbReference type="EMBL" id="GAA4709642.1"/>
    </source>
</evidence>
<keyword evidence="3 6" id="KW-0285">Flavoprotein</keyword>
<dbReference type="Proteomes" id="UP001500325">
    <property type="component" value="Unassembled WGS sequence"/>
</dbReference>
<sequence>MTTPTYAELSTAVRRLMSPFSVEITPREAATLPPLPDHLAAGTAVYLTFLPHQPWTETVAVARAVREAGMRPVPHLAARAVPDRRSLQRMLTDLTAVGVEDVLLLAGSLTTPVGEFSESAQILDTGLLEEAGIRRVGIVGHPEGHPDVDDDELFRALAAKCGIARARGFDLHLVTQFCFDPGPIVAWERRIRAAGVDVPVHVGLPGLTSPARLLRFGLSCGVGPSLKVLRQQAGGVLKLATSPVHHPDATLLGLAAAVAADPRSLLRAVHFFPFGALVPTASWAADLREGRFEVDDRDSLRVTA</sequence>
<keyword evidence="5 6" id="KW-0560">Oxidoreductase</keyword>
<proteinExistence type="inferred from homology"/>
<evidence type="ECO:0000256" key="2">
    <source>
        <dbReference type="ARBA" id="ARBA00004777"/>
    </source>
</evidence>
<evidence type="ECO:0000256" key="4">
    <source>
        <dbReference type="ARBA" id="ARBA00022827"/>
    </source>
</evidence>
<dbReference type="Pfam" id="PF02219">
    <property type="entry name" value="MTHFR"/>
    <property type="match status" value="1"/>
</dbReference>
<keyword evidence="4 6" id="KW-0274">FAD</keyword>
<organism evidence="7 8">
    <name type="scientific">Pseudonocardia yuanmonensis</name>
    <dbReference type="NCBI Taxonomy" id="1095914"/>
    <lineage>
        <taxon>Bacteria</taxon>
        <taxon>Bacillati</taxon>
        <taxon>Actinomycetota</taxon>
        <taxon>Actinomycetes</taxon>
        <taxon>Pseudonocardiales</taxon>
        <taxon>Pseudonocardiaceae</taxon>
        <taxon>Pseudonocardia</taxon>
    </lineage>
</organism>
<dbReference type="SUPFAM" id="SSF51730">
    <property type="entry name" value="FAD-linked oxidoreductase"/>
    <property type="match status" value="1"/>
</dbReference>
<evidence type="ECO:0000256" key="1">
    <source>
        <dbReference type="ARBA" id="ARBA00001974"/>
    </source>
</evidence>
<reference evidence="8" key="1">
    <citation type="journal article" date="2019" name="Int. J. Syst. Evol. Microbiol.">
        <title>The Global Catalogue of Microorganisms (GCM) 10K type strain sequencing project: providing services to taxonomists for standard genome sequencing and annotation.</title>
        <authorList>
            <consortium name="The Broad Institute Genomics Platform"/>
            <consortium name="The Broad Institute Genome Sequencing Center for Infectious Disease"/>
            <person name="Wu L."/>
            <person name="Ma J."/>
        </authorList>
    </citation>
    <scope>NUCLEOTIDE SEQUENCE [LARGE SCALE GENOMIC DNA]</scope>
    <source>
        <strain evidence="8">JCM 18055</strain>
    </source>
</reference>
<name>A0ABP8XM32_9PSEU</name>
<keyword evidence="8" id="KW-1185">Reference proteome</keyword>
<evidence type="ECO:0000313" key="8">
    <source>
        <dbReference type="Proteomes" id="UP001500325"/>
    </source>
</evidence>
<gene>
    <name evidence="7" type="ORF">GCM10023215_59110</name>
</gene>
<dbReference type="InterPro" id="IPR003171">
    <property type="entry name" value="Mehydrof_redctse-like"/>
</dbReference>
<evidence type="ECO:0000256" key="6">
    <source>
        <dbReference type="RuleBase" id="RU003862"/>
    </source>
</evidence>
<evidence type="ECO:0000256" key="5">
    <source>
        <dbReference type="ARBA" id="ARBA00023002"/>
    </source>
</evidence>
<evidence type="ECO:0000256" key="3">
    <source>
        <dbReference type="ARBA" id="ARBA00022630"/>
    </source>
</evidence>
<protein>
    <recommendedName>
        <fullName evidence="6">Methylenetetrahydrofolate reductase</fullName>
    </recommendedName>
</protein>
<dbReference type="InterPro" id="IPR029041">
    <property type="entry name" value="FAD-linked_oxidoreductase-like"/>
</dbReference>
<comment type="pathway">
    <text evidence="2 6">One-carbon metabolism; tetrahydrofolate interconversion.</text>
</comment>
<comment type="cofactor">
    <cofactor evidence="1 6">
        <name>FAD</name>
        <dbReference type="ChEBI" id="CHEBI:57692"/>
    </cofactor>
</comment>
<dbReference type="Gene3D" id="3.20.20.220">
    <property type="match status" value="1"/>
</dbReference>
<comment type="caution">
    <text evidence="7">The sequence shown here is derived from an EMBL/GenBank/DDBJ whole genome shotgun (WGS) entry which is preliminary data.</text>
</comment>
<comment type="similarity">
    <text evidence="6">Belongs to the methylenetetrahydrofolate reductase family.</text>
</comment>
<dbReference type="EMBL" id="BAABIC010000028">
    <property type="protein sequence ID" value="GAA4709642.1"/>
    <property type="molecule type" value="Genomic_DNA"/>
</dbReference>
<dbReference type="RefSeq" id="WP_345384067.1">
    <property type="nucleotide sequence ID" value="NZ_BAABIC010000028.1"/>
</dbReference>
<accession>A0ABP8XM32</accession>